<proteinExistence type="predicted"/>
<reference evidence="2 3" key="1">
    <citation type="submission" date="2016-10" db="EMBL/GenBank/DDBJ databases">
        <authorList>
            <person name="de Groot N.N."/>
        </authorList>
    </citation>
    <scope>NUCLEOTIDE SEQUENCE [LARGE SCALE GENOMIC DNA]</scope>
    <source>
        <strain evidence="2 3">DSM 3217</strain>
    </source>
</reference>
<accession>A0A1G6A1R2</accession>
<organism evidence="2 3">
    <name type="scientific">Eubacterium oxidoreducens</name>
    <dbReference type="NCBI Taxonomy" id="1732"/>
    <lineage>
        <taxon>Bacteria</taxon>
        <taxon>Bacillati</taxon>
        <taxon>Bacillota</taxon>
        <taxon>Clostridia</taxon>
        <taxon>Eubacteriales</taxon>
        <taxon>Eubacteriaceae</taxon>
        <taxon>Eubacterium</taxon>
    </lineage>
</organism>
<sequence>MQIDILPNNVYTVGDDKRGYVHMKSCKQMAMVWGISERRVTGFCKEGMIPGAVKVGKRWQIPDDAKRPADKRIVTGRYIKSGVENEKKPLPVGISDYIRAQLEYYYVDKTLLIKEFLDRKAFVSLFTRPRRFGKTLNMDMLRVFFEISDEDTSRYFTDKAIWKCGDEYRKHQGKYPVIFLTFKDVKYDSWEATFAKISGLLQEEFGRHSELQNSDKLEKYEKNYFEKVLNGQANEVELSASLQKLSKMLAIHYKKAPIIIIDEYDTPIQEGYSKEFYDEIIGFMRNFFSGAFKDNSNLSYGFLTGILRIAQESIFSGLNNLTVNSVMDEEYDGFFGFTESEVAEMLAYYGASDKEEELRSWYDGYFFGNKEIYNPWSVINYLSRGCLPQAYWVNTGKNEVLEDVLNTATDDITEKLYSLLQGDRVIARIDQNVVYRSLAEDPANIYSLLLVAGYLKTPKKELQGDGAWLCEVSIPNREIAAVYKSEILSHLMQIGAMGRATANKIAESLYAQDTKKLQDGIGEYLKKSISFYDAGAEGFYHGLVLGLIALMDNQYRIRSNRESGDGRYDISLFPRENKYPGMIMELKWDKDLNDEELDALSAEALDQINKKGYDTEMREEGVADIIKFGIAFSGKKVKIRTE</sequence>
<evidence type="ECO:0000313" key="2">
    <source>
        <dbReference type="EMBL" id="SDB02401.1"/>
    </source>
</evidence>
<dbReference type="PANTHER" id="PTHR34825:SF1">
    <property type="entry name" value="AAA-ATPASE-LIKE DOMAIN-CONTAINING PROTEIN"/>
    <property type="match status" value="1"/>
</dbReference>
<keyword evidence="3" id="KW-1185">Reference proteome</keyword>
<dbReference type="Pfam" id="PF09820">
    <property type="entry name" value="AAA-ATPase_like"/>
    <property type="match status" value="1"/>
</dbReference>
<gene>
    <name evidence="2" type="ORF">SAMN02910417_00163</name>
</gene>
<dbReference type="AlphaFoldDB" id="A0A1G6A1R2"/>
<name>A0A1G6A1R2_EUBOX</name>
<dbReference type="Proteomes" id="UP000199228">
    <property type="component" value="Unassembled WGS sequence"/>
</dbReference>
<protein>
    <submittedName>
        <fullName evidence="2">PD-(D/E)XK nuclease superfamily protein</fullName>
    </submittedName>
</protein>
<dbReference type="Pfam" id="PF08011">
    <property type="entry name" value="PDDEXK_9"/>
    <property type="match status" value="1"/>
</dbReference>
<evidence type="ECO:0000313" key="3">
    <source>
        <dbReference type="Proteomes" id="UP000199228"/>
    </source>
</evidence>
<dbReference type="STRING" id="1732.SAMN02910417_00163"/>
<feature type="domain" description="AAA-ATPase-like" evidence="1">
    <location>
        <begin position="91"/>
        <end position="315"/>
    </location>
</feature>
<dbReference type="PANTHER" id="PTHR34825">
    <property type="entry name" value="CONSERVED PROTEIN, WITH A WEAK D-GALACTARATE DEHYDRATASE/ALTRONATE HYDROLASE DOMAIN"/>
    <property type="match status" value="1"/>
</dbReference>
<dbReference type="InterPro" id="IPR012547">
    <property type="entry name" value="PDDEXK_9"/>
</dbReference>
<evidence type="ECO:0000259" key="1">
    <source>
        <dbReference type="Pfam" id="PF09820"/>
    </source>
</evidence>
<dbReference type="InterPro" id="IPR018631">
    <property type="entry name" value="AAA-ATPase-like_dom"/>
</dbReference>
<dbReference type="EMBL" id="FMXR01000004">
    <property type="protein sequence ID" value="SDB02401.1"/>
    <property type="molecule type" value="Genomic_DNA"/>
</dbReference>